<feature type="compositionally biased region" description="Polar residues" evidence="1">
    <location>
        <begin position="132"/>
        <end position="152"/>
    </location>
</feature>
<accession>A0A7I8WYR3</accession>
<sequence>MLWTTAALILVVCSRNKKFEKEKRRDSTNANLQRVSRKSANVTNEARWDEKKARGISSSSHRKPEAAVRATKMITFEERRERFRRSYRELSKKYGRKKEPKADRNLTATMLVEENEDDFEDPNAPSPPKKTCLTQETTDLCTQEESSNQKNEVTARRSANERPSAEV</sequence>
<dbReference type="EMBL" id="CAJFCV020000002">
    <property type="protein sequence ID" value="CAG9101865.1"/>
    <property type="molecule type" value="Genomic_DNA"/>
</dbReference>
<feature type="compositionally biased region" description="Basic and acidic residues" evidence="1">
    <location>
        <begin position="153"/>
        <end position="167"/>
    </location>
</feature>
<evidence type="ECO:0000313" key="3">
    <source>
        <dbReference type="Proteomes" id="UP000659654"/>
    </source>
</evidence>
<gene>
    <name evidence="2" type="ORF">BXYJ_LOCUS5265</name>
</gene>
<feature type="compositionally biased region" description="Polar residues" evidence="1">
    <location>
        <begin position="28"/>
        <end position="44"/>
    </location>
</feature>
<proteinExistence type="predicted"/>
<organism evidence="2 3">
    <name type="scientific">Bursaphelenchus xylophilus</name>
    <name type="common">Pinewood nematode worm</name>
    <name type="synonym">Aphelenchoides xylophilus</name>
    <dbReference type="NCBI Taxonomy" id="6326"/>
    <lineage>
        <taxon>Eukaryota</taxon>
        <taxon>Metazoa</taxon>
        <taxon>Ecdysozoa</taxon>
        <taxon>Nematoda</taxon>
        <taxon>Chromadorea</taxon>
        <taxon>Rhabditida</taxon>
        <taxon>Tylenchina</taxon>
        <taxon>Tylenchomorpha</taxon>
        <taxon>Aphelenchoidea</taxon>
        <taxon>Aphelenchoididae</taxon>
        <taxon>Bursaphelenchus</taxon>
    </lineage>
</organism>
<evidence type="ECO:0000256" key="1">
    <source>
        <dbReference type="SAM" id="MobiDB-lite"/>
    </source>
</evidence>
<dbReference type="OrthoDB" id="10634664at2759"/>
<comment type="caution">
    <text evidence="2">The sequence shown here is derived from an EMBL/GenBank/DDBJ whole genome shotgun (WGS) entry which is preliminary data.</text>
</comment>
<feature type="region of interest" description="Disordered" evidence="1">
    <location>
        <begin position="21"/>
        <end position="70"/>
    </location>
</feature>
<evidence type="ECO:0000313" key="2">
    <source>
        <dbReference type="EMBL" id="CAD5217872.1"/>
    </source>
</evidence>
<protein>
    <submittedName>
        <fullName evidence="2">(pine wood nematode) hypothetical protein</fullName>
    </submittedName>
</protein>
<dbReference type="AlphaFoldDB" id="A0A7I8WYR3"/>
<dbReference type="Proteomes" id="UP000659654">
    <property type="component" value="Unassembled WGS sequence"/>
</dbReference>
<name>A0A7I8WYR3_BURXY</name>
<feature type="region of interest" description="Disordered" evidence="1">
    <location>
        <begin position="89"/>
        <end position="167"/>
    </location>
</feature>
<dbReference type="EMBL" id="CAJFDI010000002">
    <property type="protein sequence ID" value="CAD5217872.1"/>
    <property type="molecule type" value="Genomic_DNA"/>
</dbReference>
<reference evidence="2" key="1">
    <citation type="submission" date="2020-09" db="EMBL/GenBank/DDBJ databases">
        <authorList>
            <person name="Kikuchi T."/>
        </authorList>
    </citation>
    <scope>NUCLEOTIDE SEQUENCE</scope>
    <source>
        <strain evidence="2">Ka4C1</strain>
    </source>
</reference>
<keyword evidence="3" id="KW-1185">Reference proteome</keyword>
<dbReference type="Proteomes" id="UP000582659">
    <property type="component" value="Unassembled WGS sequence"/>
</dbReference>